<evidence type="ECO:0000313" key="2">
    <source>
        <dbReference type="Proteomes" id="UP000236333"/>
    </source>
</evidence>
<organism evidence="1 2">
    <name type="scientific">Tetrabaena socialis</name>
    <dbReference type="NCBI Taxonomy" id="47790"/>
    <lineage>
        <taxon>Eukaryota</taxon>
        <taxon>Viridiplantae</taxon>
        <taxon>Chlorophyta</taxon>
        <taxon>core chlorophytes</taxon>
        <taxon>Chlorophyceae</taxon>
        <taxon>CS clade</taxon>
        <taxon>Chlamydomonadales</taxon>
        <taxon>Tetrabaenaceae</taxon>
        <taxon>Tetrabaena</taxon>
    </lineage>
</organism>
<protein>
    <submittedName>
        <fullName evidence="1">Uncharacterized protein</fullName>
    </submittedName>
</protein>
<proteinExistence type="predicted"/>
<gene>
    <name evidence="1" type="ORF">TSOC_013918</name>
</gene>
<dbReference type="AlphaFoldDB" id="A0A2J7ZJ19"/>
<evidence type="ECO:0000313" key="1">
    <source>
        <dbReference type="EMBL" id="PNH00263.1"/>
    </source>
</evidence>
<reference evidence="1 2" key="1">
    <citation type="journal article" date="2017" name="Mol. Biol. Evol.">
        <title>The 4-celled Tetrabaena socialis nuclear genome reveals the essential components for genetic control of cell number at the origin of multicellularity in the volvocine lineage.</title>
        <authorList>
            <person name="Featherston J."/>
            <person name="Arakaki Y."/>
            <person name="Hanschen E.R."/>
            <person name="Ferris P.J."/>
            <person name="Michod R.E."/>
            <person name="Olson B.J.S.C."/>
            <person name="Nozaki H."/>
            <person name="Durand P.M."/>
        </authorList>
    </citation>
    <scope>NUCLEOTIDE SEQUENCE [LARGE SCALE GENOMIC DNA]</scope>
    <source>
        <strain evidence="1 2">NIES-571</strain>
    </source>
</reference>
<keyword evidence="2" id="KW-1185">Reference proteome</keyword>
<dbReference type="OrthoDB" id="525550at2759"/>
<sequence length="271" mass="29537">MGHSSEENALDFVPRLSFLPIEWRSIGAAFGLADRNGAAASGRCTFVVRQGVDPLEGATTGRVVQGLADIGAGLKLNTLALVVNASNLSFRSGLDDPTAAMAQRLSGEGSVPSLKLTAAKQFKGENYVAASYDLKQRKPELSACWTGEAGAERATLLLRADPVMRSLKLTAAVRTPGPEWRKVLYDDETDLLEYPQDDGARHTLYVHHELRGRNPLHATRLGCRLDLGRLVNYVCDVMDLHVDDRIPGLVWEVPGLGQLWNLLIPPEDDDQ</sequence>
<name>A0A2J7ZJ19_9CHLO</name>
<dbReference type="Proteomes" id="UP000236333">
    <property type="component" value="Unassembled WGS sequence"/>
</dbReference>
<accession>A0A2J7ZJ19</accession>
<dbReference type="EMBL" id="PGGS01001555">
    <property type="protein sequence ID" value="PNH00263.1"/>
    <property type="molecule type" value="Genomic_DNA"/>
</dbReference>
<feature type="non-terminal residue" evidence="1">
    <location>
        <position position="271"/>
    </location>
</feature>
<comment type="caution">
    <text evidence="1">The sequence shown here is derived from an EMBL/GenBank/DDBJ whole genome shotgun (WGS) entry which is preliminary data.</text>
</comment>